<evidence type="ECO:0000313" key="1">
    <source>
        <dbReference type="EMBL" id="TMQ76817.1"/>
    </source>
</evidence>
<protein>
    <submittedName>
        <fullName evidence="1">Uncharacterized protein</fullName>
    </submittedName>
</protein>
<keyword evidence="2" id="KW-1185">Reference proteome</keyword>
<gene>
    <name evidence="1" type="ORF">ACCUM_3949</name>
</gene>
<dbReference type="OrthoDB" id="8781732at2"/>
<reference evidence="1 2" key="1">
    <citation type="submission" date="2019-04" db="EMBL/GenBank/DDBJ databases">
        <title>A novel phosphate-accumulating bacterium identified in bioreactor for phosphate removal from wastewater.</title>
        <authorList>
            <person name="Kotlyarov R.Y."/>
            <person name="Beletsky A.V."/>
            <person name="Kallistova A.Y."/>
            <person name="Dorofeev A.G."/>
            <person name="Nikolaev Y.Y."/>
            <person name="Pimenov N.V."/>
            <person name="Ravin N.V."/>
            <person name="Mardanov A.V."/>
        </authorList>
    </citation>
    <scope>NUCLEOTIDE SEQUENCE [LARGE SCALE GENOMIC DNA]</scope>
    <source>
        <strain evidence="1 2">Bin19</strain>
    </source>
</reference>
<comment type="caution">
    <text evidence="1">The sequence shown here is derived from an EMBL/GenBank/DDBJ whole genome shotgun (WGS) entry which is preliminary data.</text>
</comment>
<proteinExistence type="predicted"/>
<name>A0A5S4EN30_9PROT</name>
<dbReference type="AlphaFoldDB" id="A0A5S4EN30"/>
<dbReference type="Proteomes" id="UP000306324">
    <property type="component" value="Unassembled WGS sequence"/>
</dbReference>
<accession>A0A5S4EN30</accession>
<sequence length="139" mass="14825">MAFTPAANHAEALAGYPSALAAEPIEPDRRQPDTLLAAEEETAIQTWLASIGENDTSMIVEVIERCRHDDGARAYYLGRAGYAVTDDDRRCCSQCGNLRSGVCVVARPGGRVSAIVGYRPASPGVLQRCAGFAPNVSRD</sequence>
<organism evidence="1 2">
    <name type="scientific">Candidatus Accumulibacter phosphatis</name>
    <dbReference type="NCBI Taxonomy" id="327160"/>
    <lineage>
        <taxon>Bacteria</taxon>
        <taxon>Pseudomonadati</taxon>
        <taxon>Pseudomonadota</taxon>
        <taxon>Betaproteobacteria</taxon>
        <taxon>Candidatus Accumulibacter</taxon>
    </lineage>
</organism>
<evidence type="ECO:0000313" key="2">
    <source>
        <dbReference type="Proteomes" id="UP000306324"/>
    </source>
</evidence>
<dbReference type="RefSeq" id="WP_138678118.1">
    <property type="nucleotide sequence ID" value="NZ_SWAD01000040.1"/>
</dbReference>
<dbReference type="EMBL" id="SWAD01000040">
    <property type="protein sequence ID" value="TMQ76817.1"/>
    <property type="molecule type" value="Genomic_DNA"/>
</dbReference>